<protein>
    <submittedName>
        <fullName evidence="7">Mg2+ transporter protein, CorA family protein</fullName>
    </submittedName>
</protein>
<dbReference type="Gene3D" id="1.20.58.340">
    <property type="entry name" value="Magnesium transport protein CorA, transmembrane region"/>
    <property type="match status" value="2"/>
</dbReference>
<comment type="similarity">
    <text evidence="2">Belongs to the CorA metal ion transporter (MIT) (TC 1.A.35) family.</text>
</comment>
<dbReference type="SUPFAM" id="SSF144083">
    <property type="entry name" value="Magnesium transport protein CorA, transmembrane region"/>
    <property type="match status" value="1"/>
</dbReference>
<dbReference type="EMBL" id="AAWL01000001">
    <property type="protein sequence ID" value="EAX48814.1"/>
    <property type="molecule type" value="Genomic_DNA"/>
</dbReference>
<evidence type="ECO:0000256" key="3">
    <source>
        <dbReference type="ARBA" id="ARBA00022692"/>
    </source>
</evidence>
<dbReference type="InterPro" id="IPR045863">
    <property type="entry name" value="CorA_TM1_TM2"/>
</dbReference>
<dbReference type="Proteomes" id="UP000005139">
    <property type="component" value="Unassembled WGS sequence"/>
</dbReference>
<dbReference type="GO" id="GO:0046873">
    <property type="term" value="F:metal ion transmembrane transporter activity"/>
    <property type="evidence" value="ECO:0007669"/>
    <property type="project" value="InterPro"/>
</dbReference>
<dbReference type="RefSeq" id="WP_007288021.1">
    <property type="nucleotide sequence ID" value="NZ_AAWL01000001.1"/>
</dbReference>
<name>A1HLW1_9FIRM</name>
<comment type="subcellular location">
    <subcellularLocation>
        <location evidence="1">Membrane</location>
        <topology evidence="1">Multi-pass membrane protein</topology>
    </subcellularLocation>
</comment>
<dbReference type="GO" id="GO:0016020">
    <property type="term" value="C:membrane"/>
    <property type="evidence" value="ECO:0007669"/>
    <property type="project" value="UniProtKB-SubCell"/>
</dbReference>
<evidence type="ECO:0000256" key="6">
    <source>
        <dbReference type="SAM" id="Phobius"/>
    </source>
</evidence>
<keyword evidence="4 6" id="KW-1133">Transmembrane helix</keyword>
<evidence type="ECO:0000313" key="8">
    <source>
        <dbReference type="Proteomes" id="UP000005139"/>
    </source>
</evidence>
<organism evidence="7 8">
    <name type="scientific">Thermosinus carboxydivorans Nor1</name>
    <dbReference type="NCBI Taxonomy" id="401526"/>
    <lineage>
        <taxon>Bacteria</taxon>
        <taxon>Bacillati</taxon>
        <taxon>Bacillota</taxon>
        <taxon>Negativicutes</taxon>
        <taxon>Selenomonadales</taxon>
        <taxon>Sporomusaceae</taxon>
        <taxon>Thermosinus</taxon>
    </lineage>
</organism>
<keyword evidence="5 6" id="KW-0472">Membrane</keyword>
<evidence type="ECO:0000256" key="5">
    <source>
        <dbReference type="ARBA" id="ARBA00023136"/>
    </source>
</evidence>
<dbReference type="InterPro" id="IPR047199">
    <property type="entry name" value="CorA-like"/>
</dbReference>
<dbReference type="Pfam" id="PF01544">
    <property type="entry name" value="CorA"/>
    <property type="match status" value="1"/>
</dbReference>
<dbReference type="OrthoDB" id="9803416at2"/>
<dbReference type="PANTHER" id="PTHR47891:SF2">
    <property type="entry name" value="MAGNESIUM AND COBALT TRANSPORTER"/>
    <property type="match status" value="1"/>
</dbReference>
<dbReference type="InterPro" id="IPR002523">
    <property type="entry name" value="MgTranspt_CorA/ZnTranspt_ZntB"/>
</dbReference>
<keyword evidence="3 6" id="KW-0812">Transmembrane</keyword>
<dbReference type="InterPro" id="IPR045861">
    <property type="entry name" value="CorA_cytoplasmic_dom"/>
</dbReference>
<sequence>MLKIYKSNCETLYELSLNSTPVKGAWYNLINPTAEEIDAVAAVTSLPHDVIKAALDEEERSRVEIEDNYVLVITNIPIMRGKDMYDTLPLGIIITADCFITVCLEPNDVLACFNSATAKTFSTFKKTRFLFQILYKSATLYLKYLEQINRRSDDIELQLRQSMQNQEFFQLLELQKGLTYFTASLRSNGIVLEKLLRLRSNTQLQHLIKMYEEDEDLLEDVIIENKQAIEMVEMYGNILSSMMDAFASIISNNLNIVMKFLAAMTILLAIPTVIASFWGMNVDVPFKDSDYGFFYVFLLSTTITGISAFTLWKKGMF</sequence>
<accession>A1HLW1</accession>
<proteinExistence type="inferred from homology"/>
<comment type="caution">
    <text evidence="7">The sequence shown here is derived from an EMBL/GenBank/DDBJ whole genome shotgun (WGS) entry which is preliminary data.</text>
</comment>
<evidence type="ECO:0000256" key="4">
    <source>
        <dbReference type="ARBA" id="ARBA00022989"/>
    </source>
</evidence>
<dbReference type="SUPFAM" id="SSF143865">
    <property type="entry name" value="CorA soluble domain-like"/>
    <property type="match status" value="1"/>
</dbReference>
<evidence type="ECO:0000256" key="2">
    <source>
        <dbReference type="ARBA" id="ARBA00009765"/>
    </source>
</evidence>
<feature type="transmembrane region" description="Helical" evidence="6">
    <location>
        <begin position="260"/>
        <end position="280"/>
    </location>
</feature>
<evidence type="ECO:0000313" key="7">
    <source>
        <dbReference type="EMBL" id="EAX48814.1"/>
    </source>
</evidence>
<gene>
    <name evidence="7" type="ORF">TcarDRAFT_2503</name>
</gene>
<keyword evidence="8" id="KW-1185">Reference proteome</keyword>
<evidence type="ECO:0000256" key="1">
    <source>
        <dbReference type="ARBA" id="ARBA00004141"/>
    </source>
</evidence>
<reference evidence="7 8" key="2">
    <citation type="submission" date="2007-01" db="EMBL/GenBank/DDBJ databases">
        <title>Sequencing of the draft genome and assembly of Thermosinus carboxydivorans Nor1.</title>
        <authorList>
            <consortium name="US DOE Joint Genome Institute (JGI-PGF)"/>
            <person name="Copeland A."/>
            <person name="Lucas S."/>
            <person name="Lapidus A."/>
            <person name="Barry K."/>
            <person name="Glavina del Rio T."/>
            <person name="Dalin E."/>
            <person name="Tice H."/>
            <person name="Bruce D."/>
            <person name="Pitluck S."/>
            <person name="Richardson P."/>
        </authorList>
    </citation>
    <scope>NUCLEOTIDE SEQUENCE [LARGE SCALE GENOMIC DNA]</scope>
    <source>
        <strain evidence="7 8">Nor1</strain>
    </source>
</reference>
<dbReference type="eggNOG" id="COG0598">
    <property type="taxonomic scope" value="Bacteria"/>
</dbReference>
<dbReference type="PANTHER" id="PTHR47891">
    <property type="entry name" value="TRANSPORTER-RELATED"/>
    <property type="match status" value="1"/>
</dbReference>
<dbReference type="Gene3D" id="3.30.460.20">
    <property type="entry name" value="CorA soluble domain-like"/>
    <property type="match status" value="1"/>
</dbReference>
<reference evidence="7 8" key="1">
    <citation type="submission" date="2007-01" db="EMBL/GenBank/DDBJ databases">
        <title>Annotation of the draft genome assembly of Thermosinus carboxydivorans Nor1.</title>
        <authorList>
            <consortium name="US DOE Joint Genome Institute (JGI-ORNL)"/>
            <person name="Larimer F."/>
            <person name="Land M."/>
            <person name="Hauser L."/>
        </authorList>
    </citation>
    <scope>NUCLEOTIDE SEQUENCE [LARGE SCALE GENOMIC DNA]</scope>
    <source>
        <strain evidence="7 8">Nor1</strain>
    </source>
</reference>
<dbReference type="CDD" id="cd12827">
    <property type="entry name" value="EcCorA_ZntB-like_u2"/>
    <property type="match status" value="1"/>
</dbReference>
<dbReference type="AlphaFoldDB" id="A1HLW1"/>
<feature type="transmembrane region" description="Helical" evidence="6">
    <location>
        <begin position="292"/>
        <end position="312"/>
    </location>
</feature>